<organism evidence="1 2">
    <name type="scientific">Streptomyces galbus</name>
    <dbReference type="NCBI Taxonomy" id="33898"/>
    <lineage>
        <taxon>Bacteria</taxon>
        <taxon>Bacillati</taxon>
        <taxon>Actinomycetota</taxon>
        <taxon>Actinomycetes</taxon>
        <taxon>Kitasatosporales</taxon>
        <taxon>Streptomycetaceae</taxon>
        <taxon>Streptomyces</taxon>
    </lineage>
</organism>
<dbReference type="EMBL" id="JAAXMD010000639">
    <property type="protein sequence ID" value="NKQ29168.1"/>
    <property type="molecule type" value="Genomic_DNA"/>
</dbReference>
<name>A0ABX1IYC0_STRGB</name>
<dbReference type="Proteomes" id="UP000744032">
    <property type="component" value="Unassembled WGS sequence"/>
</dbReference>
<sequence>LAGIRPDAPAGTVTLRPVRNAPLGELVLTGLRVAGAPFSVRVSRLGLAMVEEAAEGLQLGS</sequence>
<proteinExistence type="predicted"/>
<reference evidence="1 2" key="1">
    <citation type="submission" date="2020-04" db="EMBL/GenBank/DDBJ databases">
        <title>Genome sequence of Streptomyces galbus strain I339.</title>
        <authorList>
            <person name="Silva E.A.N."/>
            <person name="Merces M."/>
            <person name="Castelo Branco A.P.O.T."/>
            <person name="Vasconcelos P.C."/>
            <person name="Costa N.P."/>
            <person name="Marinho G.C.S."/>
            <person name="Oliveira C.J.B."/>
            <person name="Araujo D."/>
            <person name="Rodrigues Junior V.S."/>
            <person name="Almeida R."/>
            <person name="Silva Filho U.R."/>
            <person name="Andrade A.S.A."/>
            <person name="Cibulski S.P."/>
        </authorList>
    </citation>
    <scope>NUCLEOTIDE SEQUENCE [LARGE SCALE GENOMIC DNA]</scope>
    <source>
        <strain evidence="1 2">I339</strain>
    </source>
</reference>
<gene>
    <name evidence="1" type="ORF">HF200_33855</name>
</gene>
<feature type="non-terminal residue" evidence="1">
    <location>
        <position position="1"/>
    </location>
</feature>
<protein>
    <submittedName>
        <fullName evidence="1">Glycogen debranching protein</fullName>
    </submittedName>
</protein>
<evidence type="ECO:0000313" key="1">
    <source>
        <dbReference type="EMBL" id="NKQ29168.1"/>
    </source>
</evidence>
<comment type="caution">
    <text evidence="1">The sequence shown here is derived from an EMBL/GenBank/DDBJ whole genome shotgun (WGS) entry which is preliminary data.</text>
</comment>
<evidence type="ECO:0000313" key="2">
    <source>
        <dbReference type="Proteomes" id="UP000744032"/>
    </source>
</evidence>
<accession>A0ABX1IYC0</accession>
<keyword evidence="2" id="KW-1185">Reference proteome</keyword>